<sequence>MFKDKFCKWPKLMRALVIISLFPPAAALFMVTRQLAPIDALDDTLSLTIGFNVILLLWGILLKIRSRKYWYRNYHIGKTMALAVMPLIASGYILLQQPEVPSMAKQQKSQTVYISLN</sequence>
<feature type="transmembrane region" description="Helical" evidence="1">
    <location>
        <begin position="12"/>
        <end position="32"/>
    </location>
</feature>
<name>A0A1Q9G899_9GAMM</name>
<feature type="transmembrane region" description="Helical" evidence="1">
    <location>
        <begin position="76"/>
        <end position="95"/>
    </location>
</feature>
<keyword evidence="1" id="KW-0472">Membrane</keyword>
<proteinExistence type="predicted"/>
<keyword evidence="1" id="KW-1133">Transmembrane helix</keyword>
<keyword evidence="3" id="KW-1185">Reference proteome</keyword>
<evidence type="ECO:0000313" key="2">
    <source>
        <dbReference type="EMBL" id="OLQ70555.1"/>
    </source>
</evidence>
<comment type="caution">
    <text evidence="2">The sequence shown here is derived from an EMBL/GenBank/DDBJ whole genome shotgun (WGS) entry which is preliminary data.</text>
</comment>
<dbReference type="EMBL" id="MJIL01000097">
    <property type="protein sequence ID" value="OLQ70555.1"/>
    <property type="molecule type" value="Genomic_DNA"/>
</dbReference>
<dbReference type="Proteomes" id="UP000186905">
    <property type="component" value="Unassembled WGS sequence"/>
</dbReference>
<dbReference type="AlphaFoldDB" id="A0A1Q9G899"/>
<dbReference type="OrthoDB" id="5916832at2"/>
<evidence type="ECO:0000256" key="1">
    <source>
        <dbReference type="SAM" id="Phobius"/>
    </source>
</evidence>
<dbReference type="STRING" id="1903952.BIT28_27275"/>
<accession>A0A1Q9G899</accession>
<protein>
    <submittedName>
        <fullName evidence="2">Uncharacterized protein</fullName>
    </submittedName>
</protein>
<organism evidence="2 3">
    <name type="scientific">Photobacterium proteolyticum</name>
    <dbReference type="NCBI Taxonomy" id="1903952"/>
    <lineage>
        <taxon>Bacteria</taxon>
        <taxon>Pseudomonadati</taxon>
        <taxon>Pseudomonadota</taxon>
        <taxon>Gammaproteobacteria</taxon>
        <taxon>Vibrionales</taxon>
        <taxon>Vibrionaceae</taxon>
        <taxon>Photobacterium</taxon>
    </lineage>
</organism>
<gene>
    <name evidence="2" type="ORF">BIT28_27275</name>
</gene>
<keyword evidence="1" id="KW-0812">Transmembrane</keyword>
<feature type="transmembrane region" description="Helical" evidence="1">
    <location>
        <begin position="44"/>
        <end position="64"/>
    </location>
</feature>
<reference evidence="2 3" key="1">
    <citation type="submission" date="2016-09" db="EMBL/GenBank/DDBJ databases">
        <title>Photobacterium proteolyticum sp. nov. a protease producing bacterium isolated from ocean sediments of Laizhou Bay.</title>
        <authorList>
            <person name="Li Y."/>
        </authorList>
    </citation>
    <scope>NUCLEOTIDE SEQUENCE [LARGE SCALE GENOMIC DNA]</scope>
    <source>
        <strain evidence="2 3">13-12</strain>
    </source>
</reference>
<evidence type="ECO:0000313" key="3">
    <source>
        <dbReference type="Proteomes" id="UP000186905"/>
    </source>
</evidence>